<accession>A0A2Z6R6A0</accession>
<evidence type="ECO:0000256" key="5">
    <source>
        <dbReference type="ARBA" id="ARBA00022840"/>
    </source>
</evidence>
<evidence type="ECO:0000256" key="1">
    <source>
        <dbReference type="ARBA" id="ARBA00022527"/>
    </source>
</evidence>
<protein>
    <recommendedName>
        <fullName evidence="6">Protein kinase domain-containing protein</fullName>
    </recommendedName>
</protein>
<dbReference type="PANTHER" id="PTHR24351">
    <property type="entry name" value="RIBOSOMAL PROTEIN S6 KINASE"/>
    <property type="match status" value="1"/>
</dbReference>
<proteinExistence type="predicted"/>
<dbReference type="InterPro" id="IPR011009">
    <property type="entry name" value="Kinase-like_dom_sf"/>
</dbReference>
<dbReference type="PROSITE" id="PS50011">
    <property type="entry name" value="PROTEIN_KINASE_DOM"/>
    <property type="match status" value="1"/>
</dbReference>
<dbReference type="AlphaFoldDB" id="A0A2Z6R6A0"/>
<evidence type="ECO:0000313" key="8">
    <source>
        <dbReference type="Proteomes" id="UP000247702"/>
    </source>
</evidence>
<keyword evidence="5" id="KW-0067">ATP-binding</keyword>
<keyword evidence="3" id="KW-0547">Nucleotide-binding</keyword>
<dbReference type="EMBL" id="BEXD01002247">
    <property type="protein sequence ID" value="GBB97630.1"/>
    <property type="molecule type" value="Genomic_DNA"/>
</dbReference>
<dbReference type="SMART" id="SM00220">
    <property type="entry name" value="S_TKc"/>
    <property type="match status" value="1"/>
</dbReference>
<dbReference type="InterPro" id="IPR000719">
    <property type="entry name" value="Prot_kinase_dom"/>
</dbReference>
<reference evidence="7 8" key="1">
    <citation type="submission" date="2017-11" db="EMBL/GenBank/DDBJ databases">
        <title>The genome of Rhizophagus clarus HR1 reveals common genetic basis of auxotrophy among arbuscular mycorrhizal fungi.</title>
        <authorList>
            <person name="Kobayashi Y."/>
        </authorList>
    </citation>
    <scope>NUCLEOTIDE SEQUENCE [LARGE SCALE GENOMIC DNA]</scope>
    <source>
        <strain evidence="7 8">HR1</strain>
    </source>
</reference>
<evidence type="ECO:0000259" key="6">
    <source>
        <dbReference type="PROSITE" id="PS50011"/>
    </source>
</evidence>
<dbReference type="Proteomes" id="UP000247702">
    <property type="component" value="Unassembled WGS sequence"/>
</dbReference>
<evidence type="ECO:0000256" key="4">
    <source>
        <dbReference type="ARBA" id="ARBA00022777"/>
    </source>
</evidence>
<keyword evidence="2" id="KW-0808">Transferase</keyword>
<dbReference type="GO" id="GO:0004674">
    <property type="term" value="F:protein serine/threonine kinase activity"/>
    <property type="evidence" value="ECO:0007669"/>
    <property type="project" value="UniProtKB-KW"/>
</dbReference>
<comment type="caution">
    <text evidence="7">The sequence shown here is derived from an EMBL/GenBank/DDBJ whole genome shotgun (WGS) entry which is preliminary data.</text>
</comment>
<feature type="domain" description="Protein kinase" evidence="6">
    <location>
        <begin position="1"/>
        <end position="238"/>
    </location>
</feature>
<dbReference type="SUPFAM" id="SSF56112">
    <property type="entry name" value="Protein kinase-like (PK-like)"/>
    <property type="match status" value="1"/>
</dbReference>
<keyword evidence="8" id="KW-1185">Reference proteome</keyword>
<keyword evidence="1" id="KW-0723">Serine/threonine-protein kinase</keyword>
<dbReference type="STRING" id="94130.A0A2Z6R6A0"/>
<evidence type="ECO:0000256" key="3">
    <source>
        <dbReference type="ARBA" id="ARBA00022741"/>
    </source>
</evidence>
<name>A0A2Z6R6A0_9GLOM</name>
<evidence type="ECO:0000256" key="2">
    <source>
        <dbReference type="ARBA" id="ARBA00022679"/>
    </source>
</evidence>
<dbReference type="Gene3D" id="1.10.510.10">
    <property type="entry name" value="Transferase(Phosphotransferase) domain 1"/>
    <property type="match status" value="1"/>
</dbReference>
<keyword evidence="4" id="KW-0418">Kinase</keyword>
<sequence length="238" mass="27198">MILEYGTSEMCARKFFFCKFSAPQSVDCATNLAHISDMLEYAEGLSKIHQKQMVHRDFHAGNILFIDDNYNACISDMGLCKKIDDINEKNIYGVMPYVAPEVLNGKRYTQAADIYSFGMFMYVVASGIQPFTGCSHDEVLALKICMQCFAEKIQQHYEIEEQFKKTQECRKANFLSIKNGQSITHKQAIYTSRLLNSFTQNLPKYDNISSSTLEITDFTNLSMSLQFINQKSLTLIIE</sequence>
<gene>
    <name evidence="7" type="ORF">RclHR1_03020008</name>
</gene>
<evidence type="ECO:0000313" key="7">
    <source>
        <dbReference type="EMBL" id="GBB97630.1"/>
    </source>
</evidence>
<dbReference type="GO" id="GO:0005524">
    <property type="term" value="F:ATP binding"/>
    <property type="evidence" value="ECO:0007669"/>
    <property type="project" value="UniProtKB-KW"/>
</dbReference>
<organism evidence="7 8">
    <name type="scientific">Rhizophagus clarus</name>
    <dbReference type="NCBI Taxonomy" id="94130"/>
    <lineage>
        <taxon>Eukaryota</taxon>
        <taxon>Fungi</taxon>
        <taxon>Fungi incertae sedis</taxon>
        <taxon>Mucoromycota</taxon>
        <taxon>Glomeromycotina</taxon>
        <taxon>Glomeromycetes</taxon>
        <taxon>Glomerales</taxon>
        <taxon>Glomeraceae</taxon>
        <taxon>Rhizophagus</taxon>
    </lineage>
</organism>
<dbReference type="Pfam" id="PF00069">
    <property type="entry name" value="Pkinase"/>
    <property type="match status" value="1"/>
</dbReference>